<dbReference type="Proteomes" id="UP001162834">
    <property type="component" value="Chromosome"/>
</dbReference>
<reference evidence="3" key="1">
    <citation type="journal article" date="2022" name="Int. J. Syst. Evol. Microbiol.">
        <title>Pseudomonas aegrilactucae sp. nov. and Pseudomonas morbosilactucae sp. nov., pathogens causing bacterial rot of lettuce in Japan.</title>
        <authorList>
            <person name="Sawada H."/>
            <person name="Fujikawa T."/>
            <person name="Satou M."/>
        </authorList>
    </citation>
    <scope>NUCLEOTIDE SEQUENCE</scope>
    <source>
        <strain evidence="3">0166_1</strain>
    </source>
</reference>
<dbReference type="FunFam" id="3.40.50.720:FF:000084">
    <property type="entry name" value="Short-chain dehydrogenase reductase"/>
    <property type="match status" value="1"/>
</dbReference>
<dbReference type="EMBL" id="CP087164">
    <property type="protein sequence ID" value="UGS33972.1"/>
    <property type="molecule type" value="Genomic_DNA"/>
</dbReference>
<dbReference type="KEGG" id="sbae:DSM104329_00339"/>
<dbReference type="Gene3D" id="3.40.50.720">
    <property type="entry name" value="NAD(P)-binding Rossmann-like Domain"/>
    <property type="match status" value="1"/>
</dbReference>
<protein>
    <submittedName>
        <fullName evidence="3">Levodione reductase</fullName>
        <ecNumber evidence="3">1.1.1.-</ecNumber>
    </submittedName>
</protein>
<evidence type="ECO:0000313" key="4">
    <source>
        <dbReference type="Proteomes" id="UP001162834"/>
    </source>
</evidence>
<dbReference type="GO" id="GO:0016491">
    <property type="term" value="F:oxidoreductase activity"/>
    <property type="evidence" value="ECO:0007669"/>
    <property type="project" value="UniProtKB-KW"/>
</dbReference>
<dbReference type="SUPFAM" id="SSF51735">
    <property type="entry name" value="NAD(P)-binding Rossmann-fold domains"/>
    <property type="match status" value="1"/>
</dbReference>
<name>A0A9E7BZ07_9ACTN</name>
<proteinExistence type="inferred from homology"/>
<dbReference type="RefSeq" id="WP_259313660.1">
    <property type="nucleotide sequence ID" value="NZ_CP087164.1"/>
</dbReference>
<evidence type="ECO:0000256" key="1">
    <source>
        <dbReference type="ARBA" id="ARBA00006484"/>
    </source>
</evidence>
<dbReference type="InterPro" id="IPR020904">
    <property type="entry name" value="Sc_DH/Rdtase_CS"/>
</dbReference>
<dbReference type="AlphaFoldDB" id="A0A9E7BZ07"/>
<dbReference type="PANTHER" id="PTHR42820">
    <property type="entry name" value="SHORT-CHAIN DEHYDROGENASE REDUCTASE"/>
    <property type="match status" value="1"/>
</dbReference>
<dbReference type="PRINTS" id="PR00080">
    <property type="entry name" value="SDRFAMILY"/>
</dbReference>
<gene>
    <name evidence="3" type="primary">lvr_1</name>
    <name evidence="3" type="ORF">DSM104329_00339</name>
</gene>
<dbReference type="CDD" id="cd05233">
    <property type="entry name" value="SDR_c"/>
    <property type="match status" value="1"/>
</dbReference>
<dbReference type="PANTHER" id="PTHR42820:SF1">
    <property type="entry name" value="SHORT-CHAIN DEHYDROGENASE_REDUCTASE FAMILY PROTEIN"/>
    <property type="match status" value="1"/>
</dbReference>
<sequence length="253" mass="25839">MGRLDSKVALITGAAGSIGAATARQFAAEGARVVLSDLDEDRVAAVAAELGGDEVACATVADVTDSAQVRAAVQLAVDRFGGLDVAFANAGIAGPIAPVSEFPEDAFDAVLAVNVRGPFLVAKHALAVMRDGGSLIINSSVVGLTSDRGIAGYATSKHAVVGLMRTAAKEVADRGIRVNTIHPGPVDNAFQHRIEVTATGAAQDRAAEIFEEMIPLGRHAQAEEIARSVVFLASDDSSFVTGHTLAVDGGLSI</sequence>
<dbReference type="InterPro" id="IPR036291">
    <property type="entry name" value="NAD(P)-bd_dom_sf"/>
</dbReference>
<evidence type="ECO:0000313" key="3">
    <source>
        <dbReference type="EMBL" id="UGS33972.1"/>
    </source>
</evidence>
<dbReference type="InterPro" id="IPR002347">
    <property type="entry name" value="SDR_fam"/>
</dbReference>
<dbReference type="PRINTS" id="PR00081">
    <property type="entry name" value="GDHRDH"/>
</dbReference>
<keyword evidence="2 3" id="KW-0560">Oxidoreductase</keyword>
<dbReference type="NCBIfam" id="NF005559">
    <property type="entry name" value="PRK07231.1"/>
    <property type="match status" value="1"/>
</dbReference>
<organism evidence="3 4">
    <name type="scientific">Capillimicrobium parvum</name>
    <dbReference type="NCBI Taxonomy" id="2884022"/>
    <lineage>
        <taxon>Bacteria</taxon>
        <taxon>Bacillati</taxon>
        <taxon>Actinomycetota</taxon>
        <taxon>Thermoleophilia</taxon>
        <taxon>Solirubrobacterales</taxon>
        <taxon>Capillimicrobiaceae</taxon>
        <taxon>Capillimicrobium</taxon>
    </lineage>
</organism>
<dbReference type="PROSITE" id="PS00061">
    <property type="entry name" value="ADH_SHORT"/>
    <property type="match status" value="1"/>
</dbReference>
<dbReference type="EC" id="1.1.1.-" evidence="3"/>
<evidence type="ECO:0000256" key="2">
    <source>
        <dbReference type="ARBA" id="ARBA00023002"/>
    </source>
</evidence>
<keyword evidence="4" id="KW-1185">Reference proteome</keyword>
<dbReference type="Pfam" id="PF13561">
    <property type="entry name" value="adh_short_C2"/>
    <property type="match status" value="1"/>
</dbReference>
<comment type="similarity">
    <text evidence="1">Belongs to the short-chain dehydrogenases/reductases (SDR) family.</text>
</comment>
<accession>A0A9E7BZ07</accession>